<dbReference type="Proteomes" id="UP001215280">
    <property type="component" value="Unassembled WGS sequence"/>
</dbReference>
<dbReference type="EMBL" id="JARJLG010000050">
    <property type="protein sequence ID" value="KAJ7760100.1"/>
    <property type="molecule type" value="Genomic_DNA"/>
</dbReference>
<protein>
    <recommendedName>
        <fullName evidence="3">BTB domain-containing protein</fullName>
    </recommendedName>
</protein>
<comment type="caution">
    <text evidence="1">The sequence shown here is derived from an EMBL/GenBank/DDBJ whole genome shotgun (WGS) entry which is preliminary data.</text>
</comment>
<dbReference type="AlphaFoldDB" id="A0AAD7J9H6"/>
<proteinExistence type="predicted"/>
<accession>A0AAD7J9H6</accession>
<dbReference type="InterPro" id="IPR011333">
    <property type="entry name" value="SKP1/BTB/POZ_sf"/>
</dbReference>
<evidence type="ECO:0000313" key="2">
    <source>
        <dbReference type="Proteomes" id="UP001215280"/>
    </source>
</evidence>
<organism evidence="1 2">
    <name type="scientific">Mycena maculata</name>
    <dbReference type="NCBI Taxonomy" id="230809"/>
    <lineage>
        <taxon>Eukaryota</taxon>
        <taxon>Fungi</taxon>
        <taxon>Dikarya</taxon>
        <taxon>Basidiomycota</taxon>
        <taxon>Agaricomycotina</taxon>
        <taxon>Agaricomycetes</taxon>
        <taxon>Agaricomycetidae</taxon>
        <taxon>Agaricales</taxon>
        <taxon>Marasmiineae</taxon>
        <taxon>Mycenaceae</taxon>
        <taxon>Mycena</taxon>
    </lineage>
</organism>
<dbReference type="Gene3D" id="3.30.710.10">
    <property type="entry name" value="Potassium Channel Kv1.1, Chain A"/>
    <property type="match status" value="1"/>
</dbReference>
<evidence type="ECO:0000313" key="1">
    <source>
        <dbReference type="EMBL" id="KAJ7760100.1"/>
    </source>
</evidence>
<keyword evidence="2" id="KW-1185">Reference proteome</keyword>
<evidence type="ECO:0008006" key="3">
    <source>
        <dbReference type="Google" id="ProtNLM"/>
    </source>
</evidence>
<gene>
    <name evidence="1" type="ORF">DFH07DRAFT_940030</name>
</gene>
<name>A0AAD7J9H6_9AGAR</name>
<reference evidence="1" key="1">
    <citation type="submission" date="2023-03" db="EMBL/GenBank/DDBJ databases">
        <title>Massive genome expansion in bonnet fungi (Mycena s.s.) driven by repeated elements and novel gene families across ecological guilds.</title>
        <authorList>
            <consortium name="Lawrence Berkeley National Laboratory"/>
            <person name="Harder C.B."/>
            <person name="Miyauchi S."/>
            <person name="Viragh M."/>
            <person name="Kuo A."/>
            <person name="Thoen E."/>
            <person name="Andreopoulos B."/>
            <person name="Lu D."/>
            <person name="Skrede I."/>
            <person name="Drula E."/>
            <person name="Henrissat B."/>
            <person name="Morin E."/>
            <person name="Kohler A."/>
            <person name="Barry K."/>
            <person name="LaButti K."/>
            <person name="Morin E."/>
            <person name="Salamov A."/>
            <person name="Lipzen A."/>
            <person name="Mereny Z."/>
            <person name="Hegedus B."/>
            <person name="Baldrian P."/>
            <person name="Stursova M."/>
            <person name="Weitz H."/>
            <person name="Taylor A."/>
            <person name="Grigoriev I.V."/>
            <person name="Nagy L.G."/>
            <person name="Martin F."/>
            <person name="Kauserud H."/>
        </authorList>
    </citation>
    <scope>NUCLEOTIDE SEQUENCE</scope>
    <source>
        <strain evidence="1">CBHHK188m</strain>
    </source>
</reference>
<sequence>MDTDSQPKEFQRVQELWFEDGNIVVRAETSQFRVYRGFLATRSPVFQDMFSFPQPLDSELVDGCPLVVLPDPAPHVIVFLRAIFDSSFFKPFPFPTAYNIIVGCLRLSHKYGVDYLRREALIHFSSGFDTKLSRWDAEAYGAYNLGDDTPVSRIISWGIPPDIGYNASVIHIIREVDALWLLPLAFYSLSATSSTDIGSDIFSDAGCNSVPTKLSDVDRAAFLRGHGIQCLSVATDILRFLYEPVEIDGCGCPEACSQVRLRAIASIREVIRANPSRPLDIWGPNEWEWLDDACLTCLTALKKTHQEAKEEFWDKLPGIYGLPPWEELQKMQVAAIGSELF</sequence>